<dbReference type="STRING" id="225991.MA05_15420"/>
<name>A0A014P4U7_9BURK</name>
<keyword evidence="4" id="KW-1133">Transmembrane helix</keyword>
<keyword evidence="9" id="KW-1185">Reference proteome</keyword>
<dbReference type="Gene3D" id="3.20.20.450">
    <property type="entry name" value="EAL domain"/>
    <property type="match status" value="1"/>
</dbReference>
<comment type="caution">
    <text evidence="8">The sequence shown here is derived from an EMBL/GenBank/DDBJ whole genome shotgun (WGS) entry which is preliminary data.</text>
</comment>
<dbReference type="InterPro" id="IPR029787">
    <property type="entry name" value="Nucleotide_cyclase"/>
</dbReference>
<sequence length="800" mass="88339">MELLLKYEGHHIPRVWARLHGMRMGRNVWVFRLPHPDALQGVMDQLAQETEAEVLALTLVAVVRVADQQSPALLLDNAVPFMVLLTRLRYPWLQAGMDKYVEVHFQPIVDLADGGRIYAHEALCRLRTPQGELLSGYETFTLARHLGRLDALDVALQYKALQRKVADLEPGAILFLNVLPSTLLQPAWASQFLQWLHDLDIPHHEVVIEVVESEQVDPAGLAQRCDALRSQGLRIALDDMGAGFNCLSVLAMVRSDFIKVDRGLVHQARGSRVRSVLLEALVSMAERLGSIVVAEGLERQEDVAFCRSLGIHLVQGFLFAKPAYAPLRGSLALPTADKTVAMARLDRFSITDVIETPPSFDIQTPLTLVRQAFRDTPDLPWCMLTDSGHPVGVLHRGRALSSGLRTVAQGAQPLQRMLPYNIGLTALSRRLYLERMDAAPWAVVDERGCYIGTLEPMMLVSHLLARQEHGASLHPLSQLPTGPTLRQAIDMRIARKHGMLELVYIDLDHFKAFNDRYGFVRGDAMIRTLAEILRHVFASSPDCILGHIGGDDFIVLFDRPVALLIPQLQRAMAQFHALARHLYDTEDLQRGYFVTEDGEAHPVASMSVSCVNGSTGMPQDSVEASARAAKLKKVGKTSGGNVIVVEAAHPRVVQPESSSPSMSGWEVQVLDILQRLLQEPRGLDAHALDHVFKAYPFFEVLFELDADGQQICANWINPAMYGRIRGGGAGAQRGSQSYFVHVRDSGQPFVSPIYLSSATEDFCLTIAVPIHGPQGRFTGVLVGDLNLASMASLLENRVAA</sequence>
<evidence type="ECO:0000259" key="6">
    <source>
        <dbReference type="PROSITE" id="PS50883"/>
    </source>
</evidence>
<reference evidence="8 9" key="1">
    <citation type="submission" date="2014-01" db="EMBL/GenBank/DDBJ databases">
        <title>Interspecies Systems Biology Uncovers Metabolites Affecting C. elegans Gene Expression and Life History Traits.</title>
        <authorList>
            <person name="Watson E."/>
            <person name="Macneil L.T."/>
            <person name="Ritter A.D."/>
            <person name="Yilmaz L.S."/>
            <person name="Rosebrock A.P."/>
            <person name="Caudy A.A."/>
            <person name="Walhout A.J."/>
        </authorList>
    </citation>
    <scope>NUCLEOTIDE SEQUENCE [LARGE SCALE GENOMIC DNA]</scope>
    <source>
        <strain evidence="8 9">DA1877</strain>
    </source>
</reference>
<dbReference type="GO" id="GO:0005886">
    <property type="term" value="C:plasma membrane"/>
    <property type="evidence" value="ECO:0007669"/>
    <property type="project" value="UniProtKB-SubCell"/>
</dbReference>
<dbReference type="InterPro" id="IPR043128">
    <property type="entry name" value="Rev_trsase/Diguanyl_cyclase"/>
</dbReference>
<evidence type="ECO:0000256" key="3">
    <source>
        <dbReference type="ARBA" id="ARBA00022692"/>
    </source>
</evidence>
<dbReference type="Gene3D" id="3.30.450.20">
    <property type="entry name" value="PAS domain"/>
    <property type="match status" value="1"/>
</dbReference>
<evidence type="ECO:0000313" key="8">
    <source>
        <dbReference type="EMBL" id="EXU81170.1"/>
    </source>
</evidence>
<dbReference type="InterPro" id="IPR035919">
    <property type="entry name" value="EAL_sf"/>
</dbReference>
<accession>A0A014P4U7</accession>
<dbReference type="PATRIC" id="fig|1457173.3.peg.1080"/>
<protein>
    <submittedName>
        <fullName evidence="8">Diguanylate cyclase</fullName>
    </submittedName>
</protein>
<keyword evidence="5" id="KW-0472">Membrane</keyword>
<dbReference type="Pfam" id="PF02743">
    <property type="entry name" value="dCache_1"/>
    <property type="match status" value="1"/>
</dbReference>
<feature type="domain" description="GGDEF" evidence="7">
    <location>
        <begin position="498"/>
        <end position="648"/>
    </location>
</feature>
<proteinExistence type="predicted"/>
<evidence type="ECO:0000256" key="5">
    <source>
        <dbReference type="ARBA" id="ARBA00023136"/>
    </source>
</evidence>
<dbReference type="PROSITE" id="PS50883">
    <property type="entry name" value="EAL"/>
    <property type="match status" value="1"/>
</dbReference>
<evidence type="ECO:0000256" key="1">
    <source>
        <dbReference type="ARBA" id="ARBA00004651"/>
    </source>
</evidence>
<dbReference type="RefSeq" id="WP_043380412.1">
    <property type="nucleotide sequence ID" value="NZ_JBOK01000004.1"/>
</dbReference>
<dbReference type="SMART" id="SM00052">
    <property type="entry name" value="EAL"/>
    <property type="match status" value="1"/>
</dbReference>
<dbReference type="InterPro" id="IPR033479">
    <property type="entry name" value="dCache_1"/>
</dbReference>
<feature type="domain" description="EAL" evidence="6">
    <location>
        <begin position="85"/>
        <end position="336"/>
    </location>
</feature>
<dbReference type="SUPFAM" id="SSF55073">
    <property type="entry name" value="Nucleotide cyclase"/>
    <property type="match status" value="1"/>
</dbReference>
<dbReference type="SMART" id="SM00267">
    <property type="entry name" value="GGDEF"/>
    <property type="match status" value="1"/>
</dbReference>
<dbReference type="SUPFAM" id="SSF141868">
    <property type="entry name" value="EAL domain-like"/>
    <property type="match status" value="1"/>
</dbReference>
<dbReference type="InterPro" id="IPR050706">
    <property type="entry name" value="Cyclic-di-GMP_PDE-like"/>
</dbReference>
<keyword evidence="3" id="KW-0812">Transmembrane</keyword>
<comment type="subcellular location">
    <subcellularLocation>
        <location evidence="1">Cell membrane</location>
        <topology evidence="1">Multi-pass membrane protein</topology>
    </subcellularLocation>
</comment>
<dbReference type="PANTHER" id="PTHR33121">
    <property type="entry name" value="CYCLIC DI-GMP PHOSPHODIESTERASE PDEF"/>
    <property type="match status" value="1"/>
</dbReference>
<dbReference type="CDD" id="cd01949">
    <property type="entry name" value="GGDEF"/>
    <property type="match status" value="1"/>
</dbReference>
<dbReference type="CDD" id="cd01948">
    <property type="entry name" value="EAL"/>
    <property type="match status" value="1"/>
</dbReference>
<dbReference type="Proteomes" id="UP000020766">
    <property type="component" value="Unassembled WGS sequence"/>
</dbReference>
<keyword evidence="2" id="KW-1003">Cell membrane</keyword>
<dbReference type="Gene3D" id="3.30.70.270">
    <property type="match status" value="1"/>
</dbReference>
<dbReference type="PROSITE" id="PS50887">
    <property type="entry name" value="GGDEF"/>
    <property type="match status" value="1"/>
</dbReference>
<dbReference type="CDD" id="cd18773">
    <property type="entry name" value="PDC1_HK_sensor"/>
    <property type="match status" value="1"/>
</dbReference>
<dbReference type="SUPFAM" id="SSF103190">
    <property type="entry name" value="Sensory domain-like"/>
    <property type="match status" value="1"/>
</dbReference>
<dbReference type="EMBL" id="JBOK01000004">
    <property type="protein sequence ID" value="EXU81170.1"/>
    <property type="molecule type" value="Genomic_DNA"/>
</dbReference>
<dbReference type="InterPro" id="IPR001633">
    <property type="entry name" value="EAL_dom"/>
</dbReference>
<evidence type="ECO:0000256" key="4">
    <source>
        <dbReference type="ARBA" id="ARBA00022989"/>
    </source>
</evidence>
<evidence type="ECO:0000259" key="7">
    <source>
        <dbReference type="PROSITE" id="PS50887"/>
    </source>
</evidence>
<evidence type="ECO:0000256" key="2">
    <source>
        <dbReference type="ARBA" id="ARBA00022475"/>
    </source>
</evidence>
<organism evidence="8 9">
    <name type="scientific">Comamonas aquatica DA1877</name>
    <dbReference type="NCBI Taxonomy" id="1457173"/>
    <lineage>
        <taxon>Bacteria</taxon>
        <taxon>Pseudomonadati</taxon>
        <taxon>Pseudomonadota</taxon>
        <taxon>Betaproteobacteria</taxon>
        <taxon>Burkholderiales</taxon>
        <taxon>Comamonadaceae</taxon>
        <taxon>Comamonas</taxon>
    </lineage>
</organism>
<dbReference type="NCBIfam" id="TIGR00254">
    <property type="entry name" value="GGDEF"/>
    <property type="match status" value="1"/>
</dbReference>
<dbReference type="InterPro" id="IPR000160">
    <property type="entry name" value="GGDEF_dom"/>
</dbReference>
<evidence type="ECO:0000313" key="9">
    <source>
        <dbReference type="Proteomes" id="UP000020766"/>
    </source>
</evidence>
<dbReference type="Pfam" id="PF00563">
    <property type="entry name" value="EAL"/>
    <property type="match status" value="1"/>
</dbReference>
<dbReference type="GO" id="GO:0071111">
    <property type="term" value="F:cyclic-guanylate-specific phosphodiesterase activity"/>
    <property type="evidence" value="ECO:0007669"/>
    <property type="project" value="InterPro"/>
</dbReference>
<dbReference type="AlphaFoldDB" id="A0A014P4U7"/>
<dbReference type="InterPro" id="IPR029151">
    <property type="entry name" value="Sensor-like_sf"/>
</dbReference>
<gene>
    <name evidence="8" type="ORF">AX13_13735</name>
</gene>
<dbReference type="Pfam" id="PF00990">
    <property type="entry name" value="GGDEF"/>
    <property type="match status" value="1"/>
</dbReference>
<dbReference type="PANTHER" id="PTHR33121:SF70">
    <property type="entry name" value="SIGNALING PROTEIN YKOW"/>
    <property type="match status" value="1"/>
</dbReference>